<accession>A0A3M7Q592</accession>
<name>A0A3M7Q592_BRAPC</name>
<dbReference type="EMBL" id="REGN01007472">
    <property type="protein sequence ID" value="RNA06171.1"/>
    <property type="molecule type" value="Genomic_DNA"/>
</dbReference>
<evidence type="ECO:0000313" key="2">
    <source>
        <dbReference type="EMBL" id="RNA06171.1"/>
    </source>
</evidence>
<feature type="domain" description="SNTX MACPF/CDC-like" evidence="1">
    <location>
        <begin position="6"/>
        <end position="285"/>
    </location>
</feature>
<dbReference type="AlphaFoldDB" id="A0A3M7Q592"/>
<evidence type="ECO:0000259" key="1">
    <source>
        <dbReference type="Pfam" id="PF24674"/>
    </source>
</evidence>
<dbReference type="OrthoDB" id="2386367at2759"/>
<dbReference type="Proteomes" id="UP000276133">
    <property type="component" value="Unassembled WGS sequence"/>
</dbReference>
<proteinExistence type="predicted"/>
<feature type="non-terminal residue" evidence="2">
    <location>
        <position position="451"/>
    </location>
</feature>
<dbReference type="Pfam" id="PF24674">
    <property type="entry name" value="MACPF_SNTX"/>
    <property type="match status" value="1"/>
</dbReference>
<dbReference type="InterPro" id="IPR052090">
    <property type="entry name" value="Cytolytic_pore-forming_toxin"/>
</dbReference>
<sequence>MQKIIKIKAIGQCASIGSFYDATTNNFDSMSIFKSDISGLITTIDDPTTVYEFDRTNSFSEKFKKFDINGSLKLKLLAGLVELEGAGNYLKEDQSDNGSQKISLIYKCRTKKDSLNINDSALINLFALDNFHNFTHFVTSIKWGADIVITFEEKKYLSNTTTNAGLLGRTEVSIDKIMKMLGIEMPFFDNIIGKIGSNGEVKFTGQDKKFDENFNVKINADIPGLDIIPTSMKELFEFVKNIHSKLKNCNNGKGKPIEYELTPLCTIKQMFKLDSIQLSHFYNDLDNNSIDEIVSDFDNYLNEKQKFNFFVDQCINFKDFLKIADIQEIGSKKKKLKIKEMSFKNTTFENLVAIRKAQNREEMNRLKDDFESNVENFIKEANTIMEIDIRNEIENKIDFLLFLKNQLNVKLLGSKKSINHLLQTELLPFEKVFILLGQIEKRDSDDWVHSY</sequence>
<reference evidence="2 3" key="1">
    <citation type="journal article" date="2018" name="Sci. Rep.">
        <title>Genomic signatures of local adaptation to the degree of environmental predictability in rotifers.</title>
        <authorList>
            <person name="Franch-Gras L."/>
            <person name="Hahn C."/>
            <person name="Garcia-Roger E.M."/>
            <person name="Carmona M.J."/>
            <person name="Serra M."/>
            <person name="Gomez A."/>
        </authorList>
    </citation>
    <scope>NUCLEOTIDE SEQUENCE [LARGE SCALE GENOMIC DNA]</scope>
    <source>
        <strain evidence="2">HYR1</strain>
    </source>
</reference>
<keyword evidence="3" id="KW-1185">Reference proteome</keyword>
<gene>
    <name evidence="2" type="ORF">BpHYR1_046508</name>
</gene>
<comment type="caution">
    <text evidence="2">The sequence shown here is derived from an EMBL/GenBank/DDBJ whole genome shotgun (WGS) entry which is preliminary data.</text>
</comment>
<dbReference type="STRING" id="10195.A0A3M7Q592"/>
<organism evidence="2 3">
    <name type="scientific">Brachionus plicatilis</name>
    <name type="common">Marine rotifer</name>
    <name type="synonym">Brachionus muelleri</name>
    <dbReference type="NCBI Taxonomy" id="10195"/>
    <lineage>
        <taxon>Eukaryota</taxon>
        <taxon>Metazoa</taxon>
        <taxon>Spiralia</taxon>
        <taxon>Gnathifera</taxon>
        <taxon>Rotifera</taxon>
        <taxon>Eurotatoria</taxon>
        <taxon>Monogononta</taxon>
        <taxon>Pseudotrocha</taxon>
        <taxon>Ploima</taxon>
        <taxon>Brachionidae</taxon>
        <taxon>Brachionus</taxon>
    </lineage>
</organism>
<dbReference type="InterPro" id="IPR056072">
    <property type="entry name" value="SNTX_MACPF/CDC-like_dom"/>
</dbReference>
<evidence type="ECO:0000313" key="3">
    <source>
        <dbReference type="Proteomes" id="UP000276133"/>
    </source>
</evidence>
<dbReference type="PANTHER" id="PTHR31594">
    <property type="entry name" value="AIG1-TYPE G DOMAIN-CONTAINING PROTEIN"/>
    <property type="match status" value="1"/>
</dbReference>
<dbReference type="PANTHER" id="PTHR31594:SF14">
    <property type="entry name" value="FIBRONECTIN TYPE-III DOMAIN-CONTAINING PROTEIN"/>
    <property type="match status" value="1"/>
</dbReference>
<protein>
    <submittedName>
        <fullName evidence="2">Neoverrucotoxin subunit beta-like</fullName>
    </submittedName>
</protein>